<keyword evidence="2 3" id="KW-0456">Lyase</keyword>
<dbReference type="Proteomes" id="UP001642501">
    <property type="component" value="Unassembled WGS sequence"/>
</dbReference>
<evidence type="ECO:0000256" key="3">
    <source>
        <dbReference type="RuleBase" id="RU366045"/>
    </source>
</evidence>
<organism evidence="5 6">
    <name type="scientific">Sporothrix epigloea</name>
    <dbReference type="NCBI Taxonomy" id="1892477"/>
    <lineage>
        <taxon>Eukaryota</taxon>
        <taxon>Fungi</taxon>
        <taxon>Dikarya</taxon>
        <taxon>Ascomycota</taxon>
        <taxon>Pezizomycotina</taxon>
        <taxon>Sordariomycetes</taxon>
        <taxon>Sordariomycetidae</taxon>
        <taxon>Ophiostomatales</taxon>
        <taxon>Ophiostomataceae</taxon>
        <taxon>Sporothrix</taxon>
    </lineage>
</organism>
<keyword evidence="1 3" id="KW-0210">Decarboxylase</keyword>
<gene>
    <name evidence="5" type="ORF">SEPCBS57363_000845</name>
</gene>
<evidence type="ECO:0000313" key="6">
    <source>
        <dbReference type="Proteomes" id="UP001642501"/>
    </source>
</evidence>
<sequence>MASKTPVVDVHTHMYPPEYIKILESRDAIPIARSFPGVPDPRIVLLSTEMAPLKEAEARAARGDLPSTAALPGRPLTSHYTSVDQKIHFMDTHDIDISVLSLANPWLDFVDKDQAGTLAASVNAGFSAMCKEHPGRFFFFATLPVTAPADVILKTIADVAKLPYCRGVILGTGGLGQGLDDLAMEPILEALAEAGLLIFLHPHYGLPGSVWGSRGNTTGEYGHVLPLALGFPMETTIAVTRLFLAGVFDRLPKLRMLLAHSGGTLPFLAGRIDSCVRHDAHLWKAAKSRRSIWDVLHEQVYLDAVVYSDVGLQAAISATKGAKTGGLDRLMFGTDHPFFPPLETDEQGEWESVSMNADAVSTALGDGSAEAAAVMGGNAVRVLRLYEEPADKA</sequence>
<comment type="caution">
    <text evidence="5">The sequence shown here is derived from an EMBL/GenBank/DDBJ whole genome shotgun (WGS) entry which is preliminary data.</text>
</comment>
<proteinExistence type="inferred from homology"/>
<dbReference type="PANTHER" id="PTHR21240:SF28">
    <property type="entry name" value="ISO-OROTATE DECARBOXYLASE (EUROFUNG)"/>
    <property type="match status" value="1"/>
</dbReference>
<name>A0ABP0D7A7_9PEZI</name>
<evidence type="ECO:0000313" key="5">
    <source>
        <dbReference type="EMBL" id="CAK7263992.1"/>
    </source>
</evidence>
<dbReference type="EMBL" id="CAWUOM010000008">
    <property type="protein sequence ID" value="CAK7263992.1"/>
    <property type="molecule type" value="Genomic_DNA"/>
</dbReference>
<dbReference type="Pfam" id="PF04909">
    <property type="entry name" value="Amidohydro_2"/>
    <property type="match status" value="1"/>
</dbReference>
<dbReference type="InterPro" id="IPR032465">
    <property type="entry name" value="ACMSD"/>
</dbReference>
<dbReference type="InterPro" id="IPR032466">
    <property type="entry name" value="Metal_Hydrolase"/>
</dbReference>
<dbReference type="Gene3D" id="3.20.20.140">
    <property type="entry name" value="Metal-dependent hydrolases"/>
    <property type="match status" value="1"/>
</dbReference>
<feature type="domain" description="Amidohydrolase-related" evidence="4">
    <location>
        <begin position="118"/>
        <end position="385"/>
    </location>
</feature>
<dbReference type="SUPFAM" id="SSF51556">
    <property type="entry name" value="Metallo-dependent hydrolases"/>
    <property type="match status" value="1"/>
</dbReference>
<protein>
    <recommendedName>
        <fullName evidence="4">Amidohydrolase-related domain-containing protein</fullName>
    </recommendedName>
</protein>
<dbReference type="PANTHER" id="PTHR21240">
    <property type="entry name" value="2-AMINO-3-CARBOXYLMUCONATE-6-SEMIALDEHYDE DECARBOXYLASE"/>
    <property type="match status" value="1"/>
</dbReference>
<evidence type="ECO:0000256" key="2">
    <source>
        <dbReference type="ARBA" id="ARBA00023239"/>
    </source>
</evidence>
<evidence type="ECO:0000259" key="4">
    <source>
        <dbReference type="Pfam" id="PF04909"/>
    </source>
</evidence>
<evidence type="ECO:0000256" key="1">
    <source>
        <dbReference type="ARBA" id="ARBA00022793"/>
    </source>
</evidence>
<accession>A0ABP0D7A7</accession>
<comment type="similarity">
    <text evidence="3">Belongs to the metallo-dependent hydrolases superfamily.</text>
</comment>
<dbReference type="InterPro" id="IPR006680">
    <property type="entry name" value="Amidohydro-rel"/>
</dbReference>
<keyword evidence="6" id="KW-1185">Reference proteome</keyword>
<reference evidence="5 6" key="1">
    <citation type="submission" date="2024-01" db="EMBL/GenBank/DDBJ databases">
        <authorList>
            <person name="Allen C."/>
            <person name="Tagirdzhanova G."/>
        </authorList>
    </citation>
    <scope>NUCLEOTIDE SEQUENCE [LARGE SCALE GENOMIC DNA]</scope>
    <source>
        <strain evidence="5 6">CBS 573.63</strain>
    </source>
</reference>